<feature type="chain" id="PRO_5046974024" evidence="5">
    <location>
        <begin position="22"/>
        <end position="395"/>
    </location>
</feature>
<name>A0ABR2VVX3_9FUNG</name>
<dbReference type="InterPro" id="IPR013320">
    <property type="entry name" value="ConA-like_dom_sf"/>
</dbReference>
<dbReference type="Pfam" id="PF00722">
    <property type="entry name" value="Glyco_hydro_16"/>
    <property type="match status" value="1"/>
</dbReference>
<organism evidence="7 8">
    <name type="scientific">Basidiobolus ranarum</name>
    <dbReference type="NCBI Taxonomy" id="34480"/>
    <lineage>
        <taxon>Eukaryota</taxon>
        <taxon>Fungi</taxon>
        <taxon>Fungi incertae sedis</taxon>
        <taxon>Zoopagomycota</taxon>
        <taxon>Entomophthoromycotina</taxon>
        <taxon>Basidiobolomycetes</taxon>
        <taxon>Basidiobolales</taxon>
        <taxon>Basidiobolaceae</taxon>
        <taxon>Basidiobolus</taxon>
    </lineage>
</organism>
<feature type="domain" description="GH16" evidence="6">
    <location>
        <begin position="60"/>
        <end position="287"/>
    </location>
</feature>
<evidence type="ECO:0000259" key="6">
    <source>
        <dbReference type="PROSITE" id="PS51762"/>
    </source>
</evidence>
<dbReference type="PROSITE" id="PS51762">
    <property type="entry name" value="GH16_2"/>
    <property type="match status" value="1"/>
</dbReference>
<feature type="signal peptide" evidence="5">
    <location>
        <begin position="1"/>
        <end position="21"/>
    </location>
</feature>
<dbReference type="Gene3D" id="2.60.120.200">
    <property type="match status" value="1"/>
</dbReference>
<evidence type="ECO:0000313" key="7">
    <source>
        <dbReference type="EMBL" id="KAK9704449.1"/>
    </source>
</evidence>
<gene>
    <name evidence="7" type="primary">UTR2_8</name>
    <name evidence="7" type="ORF">K7432_010186</name>
</gene>
<evidence type="ECO:0000256" key="3">
    <source>
        <dbReference type="ARBA" id="ARBA00023295"/>
    </source>
</evidence>
<feature type="region of interest" description="Disordered" evidence="4">
    <location>
        <begin position="339"/>
        <end position="367"/>
    </location>
</feature>
<keyword evidence="2" id="KW-0378">Hydrolase</keyword>
<dbReference type="InterPro" id="IPR050546">
    <property type="entry name" value="Glycosyl_Hydrlase_16"/>
</dbReference>
<keyword evidence="1 5" id="KW-0732">Signal</keyword>
<evidence type="ECO:0000256" key="4">
    <source>
        <dbReference type="SAM" id="MobiDB-lite"/>
    </source>
</evidence>
<dbReference type="Proteomes" id="UP001479436">
    <property type="component" value="Unassembled WGS sequence"/>
</dbReference>
<evidence type="ECO:0000256" key="2">
    <source>
        <dbReference type="ARBA" id="ARBA00022801"/>
    </source>
</evidence>
<sequence length="395" mass="42494">MGIKKFSFLALLVGLSSHVYAKCENYGDKCPEHSPCCSGGWCGTGQLCLATKCDTVNSFSPTSCLPKPLCINYEDTFDTNKIVPSASFSGDPSIGYSWTSDFVPNHATVENGNLILNMPLDTDKNAQGNLQGFGATVSSVRWIQYGKVSARVKAASTSPGVVTAFIIRNNEGDEIDFEWVGGHPNEVQTNYYYDGVIDYTHGGKHNIGANTATGYHDYTIDWDEEYIKFYVDNKVVRTIYKKDTWDSEKSTYKFPSRLALVQLGIWDGGSGAEGTVDWAGGKTDWSDPKKVYKAYFDNVKVECKYGGNETQVWPTPSTTSATSSTLSIPSTTSIANSTSVATSNSVNVPTSSTKSTTSPTSDLTSSALGGSASTYKKIGFAVTGIISLIVGGLLD</sequence>
<dbReference type="PANTHER" id="PTHR10963">
    <property type="entry name" value="GLYCOSYL HYDROLASE-RELATED"/>
    <property type="match status" value="1"/>
</dbReference>
<dbReference type="EMBL" id="JASJQH010007557">
    <property type="protein sequence ID" value="KAK9704449.1"/>
    <property type="molecule type" value="Genomic_DNA"/>
</dbReference>
<dbReference type="PANTHER" id="PTHR10963:SF22">
    <property type="entry name" value="GLYCOSIDASE CRH2-RELATED"/>
    <property type="match status" value="1"/>
</dbReference>
<proteinExistence type="predicted"/>
<accession>A0ABR2VVX3</accession>
<evidence type="ECO:0000256" key="1">
    <source>
        <dbReference type="ARBA" id="ARBA00022729"/>
    </source>
</evidence>
<reference evidence="7 8" key="1">
    <citation type="submission" date="2023-04" db="EMBL/GenBank/DDBJ databases">
        <title>Genome of Basidiobolus ranarum AG-B5.</title>
        <authorList>
            <person name="Stajich J.E."/>
            <person name="Carter-House D."/>
            <person name="Gryganskyi A."/>
        </authorList>
    </citation>
    <scope>NUCLEOTIDE SEQUENCE [LARGE SCALE GENOMIC DNA]</scope>
    <source>
        <strain evidence="7 8">AG-B5</strain>
    </source>
</reference>
<dbReference type="InterPro" id="IPR000757">
    <property type="entry name" value="Beta-glucanase-like"/>
</dbReference>
<comment type="caution">
    <text evidence="7">The sequence shown here is derived from an EMBL/GenBank/DDBJ whole genome shotgun (WGS) entry which is preliminary data.</text>
</comment>
<dbReference type="SUPFAM" id="SSF49899">
    <property type="entry name" value="Concanavalin A-like lectins/glucanases"/>
    <property type="match status" value="1"/>
</dbReference>
<evidence type="ECO:0000256" key="5">
    <source>
        <dbReference type="SAM" id="SignalP"/>
    </source>
</evidence>
<keyword evidence="8" id="KW-1185">Reference proteome</keyword>
<dbReference type="GO" id="GO:0016798">
    <property type="term" value="F:hydrolase activity, acting on glycosyl bonds"/>
    <property type="evidence" value="ECO:0007669"/>
    <property type="project" value="UniProtKB-KW"/>
</dbReference>
<protein>
    <submittedName>
        <fullName evidence="7">Glycosidase CRH2</fullName>
    </submittedName>
</protein>
<evidence type="ECO:0000313" key="8">
    <source>
        <dbReference type="Proteomes" id="UP001479436"/>
    </source>
</evidence>
<keyword evidence="3 7" id="KW-0326">Glycosidase</keyword>